<dbReference type="InterPro" id="IPR027094">
    <property type="entry name" value="Mitofusin_fam"/>
</dbReference>
<evidence type="ECO:0000256" key="2">
    <source>
        <dbReference type="ARBA" id="ARBA00022741"/>
    </source>
</evidence>
<dbReference type="InterPro" id="IPR027417">
    <property type="entry name" value="P-loop_NTPase"/>
</dbReference>
<evidence type="ECO:0000313" key="7">
    <source>
        <dbReference type="EMBL" id="KEO56398.1"/>
    </source>
</evidence>
<dbReference type="eggNOG" id="COG0699">
    <property type="taxonomic scope" value="Bacteria"/>
</dbReference>
<organism evidence="7 8">
    <name type="scientific">Thioclava pacifica DSM 10166</name>
    <dbReference type="NCBI Taxonomy" id="1353537"/>
    <lineage>
        <taxon>Bacteria</taxon>
        <taxon>Pseudomonadati</taxon>
        <taxon>Pseudomonadota</taxon>
        <taxon>Alphaproteobacteria</taxon>
        <taxon>Rhodobacterales</taxon>
        <taxon>Paracoccaceae</taxon>
        <taxon>Thioclava</taxon>
    </lineage>
</organism>
<dbReference type="PANTHER" id="PTHR10465">
    <property type="entry name" value="TRANSMEMBRANE GTPASE FZO1"/>
    <property type="match status" value="1"/>
</dbReference>
<evidence type="ECO:0000256" key="3">
    <source>
        <dbReference type="ARBA" id="ARBA00022801"/>
    </source>
</evidence>
<keyword evidence="3" id="KW-0378">Hydrolase</keyword>
<dbReference type="Gene3D" id="3.40.50.300">
    <property type="entry name" value="P-loop containing nucleotide triphosphate hydrolases"/>
    <property type="match status" value="1"/>
</dbReference>
<keyword evidence="5" id="KW-0472">Membrane</keyword>
<evidence type="ECO:0000259" key="6">
    <source>
        <dbReference type="Pfam" id="PF00350"/>
    </source>
</evidence>
<dbReference type="SUPFAM" id="SSF52540">
    <property type="entry name" value="P-loop containing nucleoside triphosphate hydrolases"/>
    <property type="match status" value="1"/>
</dbReference>
<evidence type="ECO:0000256" key="1">
    <source>
        <dbReference type="ARBA" id="ARBA00004370"/>
    </source>
</evidence>
<dbReference type="GO" id="GO:0016020">
    <property type="term" value="C:membrane"/>
    <property type="evidence" value="ECO:0007669"/>
    <property type="project" value="UniProtKB-SubCell"/>
</dbReference>
<dbReference type="Pfam" id="PF00350">
    <property type="entry name" value="Dynamin_N"/>
    <property type="match status" value="1"/>
</dbReference>
<dbReference type="PANTHER" id="PTHR10465:SF0">
    <property type="entry name" value="SARCALUMENIN"/>
    <property type="match status" value="1"/>
</dbReference>
<dbReference type="Proteomes" id="UP000027432">
    <property type="component" value="Unassembled WGS sequence"/>
</dbReference>
<dbReference type="OrthoDB" id="7927795at2"/>
<evidence type="ECO:0000256" key="5">
    <source>
        <dbReference type="ARBA" id="ARBA00023136"/>
    </source>
</evidence>
<protein>
    <recommendedName>
        <fullName evidence="6">Dynamin N-terminal domain-containing protein</fullName>
    </recommendedName>
</protein>
<feature type="domain" description="Dynamin N-terminal" evidence="6">
    <location>
        <begin position="61"/>
        <end position="271"/>
    </location>
</feature>
<dbReference type="InterPro" id="IPR045063">
    <property type="entry name" value="Dynamin_N"/>
</dbReference>
<dbReference type="GO" id="GO:0003924">
    <property type="term" value="F:GTPase activity"/>
    <property type="evidence" value="ECO:0007669"/>
    <property type="project" value="InterPro"/>
</dbReference>
<dbReference type="RefSeq" id="WP_051692122.1">
    <property type="nucleotide sequence ID" value="NZ_AUND01000001.1"/>
</dbReference>
<accession>A0A074JLC1</accession>
<reference evidence="7 8" key="1">
    <citation type="submission" date="2013-07" db="EMBL/GenBank/DDBJ databases">
        <title>Thioclava pacifica DSM 10166 Genome Sequencing.</title>
        <authorList>
            <person name="Lai Q."/>
            <person name="Shao Z."/>
        </authorList>
    </citation>
    <scope>NUCLEOTIDE SEQUENCE [LARGE SCALE GENOMIC DNA]</scope>
    <source>
        <strain evidence="7 8">DSM 10166</strain>
    </source>
</reference>
<dbReference type="AlphaFoldDB" id="A0A074JLC1"/>
<proteinExistence type="predicted"/>
<evidence type="ECO:0000313" key="8">
    <source>
        <dbReference type="Proteomes" id="UP000027432"/>
    </source>
</evidence>
<keyword evidence="4" id="KW-0342">GTP-binding</keyword>
<comment type="subcellular location">
    <subcellularLocation>
        <location evidence="1">Membrane</location>
    </subcellularLocation>
</comment>
<sequence>MYEANSIFQWHREGYEDLNAYWDTLDQLETAVRDFSDAGLGFVEDQLDDVLAKIDAFEPTVSVIGQVKAGKSTLLNALIGQSDLLPSDVNPWTSVITALHMNSRHRPHDTRALFRFFDREEWDRLVATGGRLGEMANRAGFESEAEEVRTQVTAMRAATEARLGDEFDQLLGGSRAYPALEKSIIDRYICYGDPDEMAEGSDEGVYADLTKSADLYIDLPHLPRGLCLRDTPGVNDTFMMREQITLNAIGDSRACIVVLSAHQALTTMDLALLRIICAIDAREVLIFVNRIDELEDPVGAQTAIGASIRKTLGRMGLGEEIEILFGSGYWAQCALGDVTRMAPASRKALAKLNGGKDANDLNELRQRAMAASGLQPLLKAVVKRIVEGPGQAMLNDVHAELNTIISMAETVETVARASDSGPVLSEGELRLRLAELEEDVLKGFDSRAAEQRAELRARLERAQGSFVASALEALQSHIDTFGEIGAWTHDPTALRMAMKTAFTSATTKLRRHGETAFDEMAEGIDALLAAEFGVAREPGTVAFPEQPVHRAPTVLARMISLDMQGAWWRKYWRFNRKKAAETRYREVIMAETTPLIDDLIIGFFDPAIARSREIIEGFALDQGKFCDAVRARCLRGSDEAHEERLSA</sequence>
<comment type="caution">
    <text evidence="7">The sequence shown here is derived from an EMBL/GenBank/DDBJ whole genome shotgun (WGS) entry which is preliminary data.</text>
</comment>
<evidence type="ECO:0000256" key="4">
    <source>
        <dbReference type="ARBA" id="ARBA00023134"/>
    </source>
</evidence>
<keyword evidence="2" id="KW-0547">Nucleotide-binding</keyword>
<dbReference type="STRING" id="1353537.TP2_02390"/>
<keyword evidence="8" id="KW-1185">Reference proteome</keyword>
<dbReference type="EMBL" id="AUND01000001">
    <property type="protein sequence ID" value="KEO56398.1"/>
    <property type="molecule type" value="Genomic_DNA"/>
</dbReference>
<gene>
    <name evidence="7" type="ORF">TP2_02390</name>
</gene>
<dbReference type="GO" id="GO:0005525">
    <property type="term" value="F:GTP binding"/>
    <property type="evidence" value="ECO:0007669"/>
    <property type="project" value="UniProtKB-KW"/>
</dbReference>
<name>A0A074JLC1_9RHOB</name>